<comment type="pathway">
    <text evidence="1 7">Pyrimidine metabolism; UMP biosynthesis via de novo pathway; (S)-dihydroorotate from bicarbonate: step 2/3.</text>
</comment>
<feature type="binding site" evidence="7">
    <location>
        <position position="111"/>
    </location>
    <ligand>
        <name>L-aspartate</name>
        <dbReference type="ChEBI" id="CHEBI:29991"/>
    </ligand>
</feature>
<dbReference type="EMBL" id="AUZI01000022">
    <property type="protein sequence ID" value="KID48656.1"/>
    <property type="molecule type" value="Genomic_DNA"/>
</dbReference>
<dbReference type="GO" id="GO:0044205">
    <property type="term" value="P:'de novo' UMP biosynthetic process"/>
    <property type="evidence" value="ECO:0007669"/>
    <property type="project" value="UniProtKB-UniRule"/>
</dbReference>
<evidence type="ECO:0000256" key="6">
    <source>
        <dbReference type="ARBA" id="ARBA00048859"/>
    </source>
</evidence>
<dbReference type="GO" id="GO:0016597">
    <property type="term" value="F:amino acid binding"/>
    <property type="evidence" value="ECO:0007669"/>
    <property type="project" value="InterPro"/>
</dbReference>
<evidence type="ECO:0000256" key="5">
    <source>
        <dbReference type="ARBA" id="ARBA00043884"/>
    </source>
</evidence>
<feature type="domain" description="Aspartate/ornithine carbamoyltransferase Asp/Orn-binding" evidence="8">
    <location>
        <begin position="180"/>
        <end position="329"/>
    </location>
</feature>
<dbReference type="PATRIC" id="fig|1226633.4.peg.1817"/>
<evidence type="ECO:0000259" key="8">
    <source>
        <dbReference type="Pfam" id="PF00185"/>
    </source>
</evidence>
<evidence type="ECO:0000256" key="2">
    <source>
        <dbReference type="ARBA" id="ARBA00008896"/>
    </source>
</evidence>
<protein>
    <recommendedName>
        <fullName evidence="7">Aspartate carbamoyltransferase</fullName>
        <ecNumber evidence="7">2.1.3.2</ecNumber>
    </recommendedName>
    <alternativeName>
        <fullName evidence="7">Aspartate transcarbamylase</fullName>
        <shortName evidence="7">ATCase</shortName>
    </alternativeName>
</protein>
<feature type="binding site" evidence="7">
    <location>
        <position position="132"/>
    </location>
    <ligand>
        <name>carbamoyl phosphate</name>
        <dbReference type="ChEBI" id="CHEBI:58228"/>
    </ligand>
</feature>
<gene>
    <name evidence="7" type="primary">pyrB</name>
    <name evidence="10" type="ORF">C095_09015</name>
</gene>
<dbReference type="EC" id="2.1.3.2" evidence="7"/>
<comment type="similarity">
    <text evidence="2 7">Belongs to the aspartate/ornithine carbamoyltransferase superfamily. ATCase family.</text>
</comment>
<dbReference type="PANTHER" id="PTHR45753:SF6">
    <property type="entry name" value="ASPARTATE CARBAMOYLTRANSFERASE"/>
    <property type="match status" value="1"/>
</dbReference>
<feature type="binding site" evidence="7">
    <location>
        <position position="193"/>
    </location>
    <ligand>
        <name>L-aspartate</name>
        <dbReference type="ChEBI" id="CHEBI:29991"/>
    </ligand>
</feature>
<dbReference type="InterPro" id="IPR036901">
    <property type="entry name" value="Asp/Orn_carbamoylTrfase_sf"/>
</dbReference>
<dbReference type="HAMAP" id="MF_00001">
    <property type="entry name" value="Asp_carb_tr"/>
    <property type="match status" value="1"/>
</dbReference>
<dbReference type="Gene3D" id="3.40.50.1370">
    <property type="entry name" value="Aspartate/ornithine carbamoyltransferase"/>
    <property type="match status" value="2"/>
</dbReference>
<reference evidence="10 11" key="1">
    <citation type="submission" date="2013-08" db="EMBL/GenBank/DDBJ databases">
        <title>An opportunistic ruminal bacterium that causes liver abscesses in cattle.</title>
        <authorList>
            <person name="Benahmed F.H."/>
            <person name="Rasmussen M."/>
            <person name="Harbottle H."/>
            <person name="Soppet D."/>
            <person name="Nagaraja T.G."/>
            <person name="Davidson M."/>
        </authorList>
    </citation>
    <scope>NUCLEOTIDE SEQUENCE [LARGE SCALE GENOMIC DNA]</scope>
    <source>
        <strain evidence="10 11">B35</strain>
    </source>
</reference>
<dbReference type="PRINTS" id="PR00100">
    <property type="entry name" value="AOTCASE"/>
</dbReference>
<dbReference type="InterPro" id="IPR002082">
    <property type="entry name" value="Asp_carbamoyltransf"/>
</dbReference>
<dbReference type="PANTHER" id="PTHR45753">
    <property type="entry name" value="ORNITHINE CARBAMOYLTRANSFERASE, MITOCHONDRIAL"/>
    <property type="match status" value="1"/>
</dbReference>
<evidence type="ECO:0000313" key="10">
    <source>
        <dbReference type="EMBL" id="KID48656.1"/>
    </source>
</evidence>
<dbReference type="NCBIfam" id="NF002032">
    <property type="entry name" value="PRK00856.1"/>
    <property type="match status" value="1"/>
</dbReference>
<keyword evidence="4 7" id="KW-0665">Pyrimidine biosynthesis</keyword>
<dbReference type="PRINTS" id="PR00101">
    <property type="entry name" value="ATCASE"/>
</dbReference>
<sequence length="334" mass="38502">MNFKISFFKKENEKILLEFSRKKKIIFYARRKKHEEFYFHSGFISTRHFGFAGFGKRIERKAGTGFIKRKDCGNSFFEPSTRTRLSFTSAAYRIGANVLGFDSIQGTSVMKGESFEDTIRMVSSYSDVIVIRHPQDGTAQRAANISSVPVINAGDGKNEHPSQTLLDLYTIQEELGSLEEKKIAFVGDLKYGRTVHSLTRAMKHFRAKFYFVAPDSIQMPQYLLQELEEAGLEYSLHRHYEEILSEIDILYMTRIQKERFENPKEFEKVESAYRIEKEDIVGRCQEHMIILHPLPRVDEIAVSVDECKHARYFQQAANGVPVREAMIALAVGKK</sequence>
<evidence type="ECO:0000313" key="11">
    <source>
        <dbReference type="Proteomes" id="UP000031184"/>
    </source>
</evidence>
<dbReference type="Pfam" id="PF00185">
    <property type="entry name" value="OTCace"/>
    <property type="match status" value="1"/>
</dbReference>
<accession>A0A0B4EH62</accession>
<feature type="binding site" evidence="7">
    <location>
        <position position="82"/>
    </location>
    <ligand>
        <name>carbamoyl phosphate</name>
        <dbReference type="ChEBI" id="CHEBI:58228"/>
    </ligand>
</feature>
<dbReference type="NCBIfam" id="TIGR00670">
    <property type="entry name" value="asp_carb_tr"/>
    <property type="match status" value="1"/>
</dbReference>
<dbReference type="GO" id="GO:0006520">
    <property type="term" value="P:amino acid metabolic process"/>
    <property type="evidence" value="ECO:0007669"/>
    <property type="project" value="InterPro"/>
</dbReference>
<feature type="binding site" evidence="7">
    <location>
        <position position="163"/>
    </location>
    <ligand>
        <name>carbamoyl phosphate</name>
        <dbReference type="ChEBI" id="CHEBI:58228"/>
    </ligand>
</feature>
<dbReference type="FunFam" id="3.40.50.1370:FF:000002">
    <property type="entry name" value="Aspartate carbamoyltransferase 2"/>
    <property type="match status" value="1"/>
</dbReference>
<feature type="domain" description="Aspartate/ornithine carbamoyltransferase carbamoyl-P binding" evidence="9">
    <location>
        <begin position="61"/>
        <end position="173"/>
    </location>
</feature>
<dbReference type="Proteomes" id="UP000031184">
    <property type="component" value="Unassembled WGS sequence"/>
</dbReference>
<comment type="caution">
    <text evidence="10">The sequence shown here is derived from an EMBL/GenBank/DDBJ whole genome shotgun (WGS) entry which is preliminary data.</text>
</comment>
<dbReference type="AlphaFoldDB" id="A0A0B4EH62"/>
<evidence type="ECO:0000259" key="9">
    <source>
        <dbReference type="Pfam" id="PF02729"/>
    </source>
</evidence>
<name>A0A0B4EH62_9FUSO</name>
<dbReference type="GO" id="GO:0005829">
    <property type="term" value="C:cytosol"/>
    <property type="evidence" value="ECO:0007669"/>
    <property type="project" value="TreeGrafter"/>
</dbReference>
<evidence type="ECO:0000256" key="7">
    <source>
        <dbReference type="HAMAP-Rule" id="MF_00001"/>
    </source>
</evidence>
<evidence type="ECO:0000256" key="1">
    <source>
        <dbReference type="ARBA" id="ARBA00004852"/>
    </source>
</evidence>
<comment type="subunit">
    <text evidence="7">Heterododecamer (2C3:3R2) of six catalytic PyrB chains organized as two trimers (C3), and six regulatory PyrI chains organized as three dimers (R2).</text>
</comment>
<dbReference type="SUPFAM" id="SSF53671">
    <property type="entry name" value="Aspartate/ornithine carbamoyltransferase"/>
    <property type="match status" value="1"/>
</dbReference>
<dbReference type="InterPro" id="IPR006131">
    <property type="entry name" value="Asp_carbamoyltransf_Asp/Orn-bd"/>
</dbReference>
<comment type="catalytic activity">
    <reaction evidence="6 7">
        <text>carbamoyl phosphate + L-aspartate = N-carbamoyl-L-aspartate + phosphate + H(+)</text>
        <dbReference type="Rhea" id="RHEA:20013"/>
        <dbReference type="ChEBI" id="CHEBI:15378"/>
        <dbReference type="ChEBI" id="CHEBI:29991"/>
        <dbReference type="ChEBI" id="CHEBI:32814"/>
        <dbReference type="ChEBI" id="CHEBI:43474"/>
        <dbReference type="ChEBI" id="CHEBI:58228"/>
        <dbReference type="EC" id="2.1.3.2"/>
    </reaction>
</comment>
<feature type="binding site" evidence="7">
    <location>
        <position position="294"/>
    </location>
    <ligand>
        <name>carbamoyl phosphate</name>
        <dbReference type="ChEBI" id="CHEBI:58228"/>
    </ligand>
</feature>
<feature type="binding site" evidence="7">
    <location>
        <position position="83"/>
    </location>
    <ligand>
        <name>carbamoyl phosphate</name>
        <dbReference type="ChEBI" id="CHEBI:58228"/>
    </ligand>
</feature>
<proteinExistence type="inferred from homology"/>
<evidence type="ECO:0000256" key="3">
    <source>
        <dbReference type="ARBA" id="ARBA00022679"/>
    </source>
</evidence>
<evidence type="ECO:0000256" key="4">
    <source>
        <dbReference type="ARBA" id="ARBA00022975"/>
    </source>
</evidence>
<feature type="binding site" evidence="7">
    <location>
        <position position="160"/>
    </location>
    <ligand>
        <name>carbamoyl phosphate</name>
        <dbReference type="ChEBI" id="CHEBI:58228"/>
    </ligand>
</feature>
<keyword evidence="3 7" id="KW-0808">Transferase</keyword>
<dbReference type="InterPro" id="IPR006130">
    <property type="entry name" value="Asp/Orn_carbamoylTrfase"/>
</dbReference>
<dbReference type="GO" id="GO:0004070">
    <property type="term" value="F:aspartate carbamoyltransferase activity"/>
    <property type="evidence" value="ECO:0007669"/>
    <property type="project" value="UniProtKB-UniRule"/>
</dbReference>
<dbReference type="PROSITE" id="PS00097">
    <property type="entry name" value="CARBAMOYLTRANSFERASE"/>
    <property type="match status" value="1"/>
</dbReference>
<feature type="binding site" evidence="7">
    <location>
        <position position="254"/>
    </location>
    <ligand>
        <name>L-aspartate</name>
        <dbReference type="ChEBI" id="CHEBI:29991"/>
    </ligand>
</feature>
<dbReference type="Pfam" id="PF02729">
    <property type="entry name" value="OTCace_N"/>
    <property type="match status" value="1"/>
</dbReference>
<feature type="binding site" evidence="7">
    <location>
        <position position="295"/>
    </location>
    <ligand>
        <name>carbamoyl phosphate</name>
        <dbReference type="ChEBI" id="CHEBI:58228"/>
    </ligand>
</feature>
<dbReference type="UniPathway" id="UPA00070">
    <property type="reaction ID" value="UER00116"/>
</dbReference>
<comment type="function">
    <text evidence="5 7">Catalyzes the condensation of carbamoyl phosphate and aspartate to form carbamoyl aspartate and inorganic phosphate, the committed step in the de novo pyrimidine nucleotide biosynthesis pathway.</text>
</comment>
<dbReference type="GO" id="GO:0006207">
    <property type="term" value="P:'de novo' pyrimidine nucleobase biosynthetic process"/>
    <property type="evidence" value="ECO:0007669"/>
    <property type="project" value="InterPro"/>
</dbReference>
<dbReference type="InterPro" id="IPR006132">
    <property type="entry name" value="Asp/Orn_carbamoyltranf_P-bd"/>
</dbReference>
<organism evidence="10 11">
    <name type="scientific">Fusobacterium necrophorum subsp. funduliforme B35</name>
    <dbReference type="NCBI Taxonomy" id="1226633"/>
    <lineage>
        <taxon>Bacteria</taxon>
        <taxon>Fusobacteriati</taxon>
        <taxon>Fusobacteriota</taxon>
        <taxon>Fusobacteriia</taxon>
        <taxon>Fusobacteriales</taxon>
        <taxon>Fusobacteriaceae</taxon>
        <taxon>Fusobacterium</taxon>
    </lineage>
</organism>